<gene>
    <name evidence="1" type="ORF">CORC01_02699</name>
</gene>
<evidence type="ECO:0000313" key="1">
    <source>
        <dbReference type="EMBL" id="OHF02120.1"/>
    </source>
</evidence>
<dbReference type="AlphaFoldDB" id="A0A1G4BKX4"/>
<proteinExistence type="predicted"/>
<dbReference type="EMBL" id="MJBS01000015">
    <property type="protein sequence ID" value="OHF02120.1"/>
    <property type="molecule type" value="Genomic_DNA"/>
</dbReference>
<name>A0A1G4BKX4_9PEZI</name>
<sequence>MIEVIPEAEISTNAAIGHFLNRVNSIVFDSKDYFRITRAKYANWLLRITEDLQSY</sequence>
<comment type="caution">
    <text evidence="1">The sequence shown here is derived from an EMBL/GenBank/DDBJ whole genome shotgun (WGS) entry which is preliminary data.</text>
</comment>
<reference evidence="1 2" key="1">
    <citation type="submission" date="2016-09" db="EMBL/GenBank/DDBJ databases">
        <authorList>
            <person name="Capua I."/>
            <person name="De Benedictis P."/>
            <person name="Joannis T."/>
            <person name="Lombin L.H."/>
            <person name="Cattoli G."/>
        </authorList>
    </citation>
    <scope>NUCLEOTIDE SEQUENCE [LARGE SCALE GENOMIC DNA]</scope>
    <source>
        <strain evidence="1 2">IMI 309357</strain>
    </source>
</reference>
<dbReference type="OrthoDB" id="10261408at2759"/>
<accession>A0A1G4BKX4</accession>
<keyword evidence="2" id="KW-1185">Reference proteome</keyword>
<dbReference type="STRING" id="1209926.A0A1G4BKX4"/>
<dbReference type="Proteomes" id="UP000176998">
    <property type="component" value="Unassembled WGS sequence"/>
</dbReference>
<evidence type="ECO:0000313" key="2">
    <source>
        <dbReference type="Proteomes" id="UP000176998"/>
    </source>
</evidence>
<dbReference type="GeneID" id="34555859"/>
<dbReference type="RefSeq" id="XP_022479262.1">
    <property type="nucleotide sequence ID" value="XM_022614349.1"/>
</dbReference>
<protein>
    <submittedName>
        <fullName evidence="1">Uncharacterized protein</fullName>
    </submittedName>
</protein>
<organism evidence="1 2">
    <name type="scientific">Colletotrichum orchidophilum</name>
    <dbReference type="NCBI Taxonomy" id="1209926"/>
    <lineage>
        <taxon>Eukaryota</taxon>
        <taxon>Fungi</taxon>
        <taxon>Dikarya</taxon>
        <taxon>Ascomycota</taxon>
        <taxon>Pezizomycotina</taxon>
        <taxon>Sordariomycetes</taxon>
        <taxon>Hypocreomycetidae</taxon>
        <taxon>Glomerellales</taxon>
        <taxon>Glomerellaceae</taxon>
        <taxon>Colletotrichum</taxon>
    </lineage>
</organism>